<dbReference type="AlphaFoldDB" id="A6FY26"/>
<reference evidence="5 6" key="1">
    <citation type="submission" date="2007-06" db="EMBL/GenBank/DDBJ databases">
        <authorList>
            <person name="Shimkets L."/>
            <person name="Ferriera S."/>
            <person name="Johnson J."/>
            <person name="Kravitz S."/>
            <person name="Beeson K."/>
            <person name="Sutton G."/>
            <person name="Rogers Y.-H."/>
            <person name="Friedman R."/>
            <person name="Frazier M."/>
            <person name="Venter J.C."/>
        </authorList>
    </citation>
    <scope>NUCLEOTIDE SEQUENCE [LARGE SCALE GENOMIC DNA]</scope>
    <source>
        <strain evidence="5 6">SIR-1</strain>
    </source>
</reference>
<protein>
    <submittedName>
        <fullName evidence="5">Transposase</fullName>
    </submittedName>
</protein>
<organism evidence="5 6">
    <name type="scientific">Plesiocystis pacifica SIR-1</name>
    <dbReference type="NCBI Taxonomy" id="391625"/>
    <lineage>
        <taxon>Bacteria</taxon>
        <taxon>Pseudomonadati</taxon>
        <taxon>Myxococcota</taxon>
        <taxon>Polyangia</taxon>
        <taxon>Nannocystales</taxon>
        <taxon>Nannocystaceae</taxon>
        <taxon>Plesiocystis</taxon>
    </lineage>
</organism>
<keyword evidence="1" id="KW-0175">Coiled coil</keyword>
<dbReference type="Pfam" id="PF02371">
    <property type="entry name" value="Transposase_20"/>
    <property type="match status" value="1"/>
</dbReference>
<dbReference type="eggNOG" id="COG3547">
    <property type="taxonomic scope" value="Bacteria"/>
</dbReference>
<accession>A6FY26</accession>
<dbReference type="GO" id="GO:0003677">
    <property type="term" value="F:DNA binding"/>
    <property type="evidence" value="ECO:0007669"/>
    <property type="project" value="InterPro"/>
</dbReference>
<dbReference type="GO" id="GO:0006313">
    <property type="term" value="P:DNA transposition"/>
    <property type="evidence" value="ECO:0007669"/>
    <property type="project" value="InterPro"/>
</dbReference>
<dbReference type="GO" id="GO:0004803">
    <property type="term" value="F:transposase activity"/>
    <property type="evidence" value="ECO:0007669"/>
    <property type="project" value="InterPro"/>
</dbReference>
<evidence type="ECO:0000313" key="6">
    <source>
        <dbReference type="Proteomes" id="UP000005801"/>
    </source>
</evidence>
<dbReference type="PANTHER" id="PTHR33055:SF13">
    <property type="entry name" value="TRANSPOSASE"/>
    <property type="match status" value="1"/>
</dbReference>
<evidence type="ECO:0000313" key="5">
    <source>
        <dbReference type="EMBL" id="EDM81405.1"/>
    </source>
</evidence>
<dbReference type="InterPro" id="IPR003346">
    <property type="entry name" value="Transposase_20"/>
</dbReference>
<dbReference type="OrthoDB" id="9815354at2"/>
<dbReference type="RefSeq" id="WP_006969375.1">
    <property type="nucleotide sequence ID" value="NZ_ABCS01000003.1"/>
</dbReference>
<evidence type="ECO:0000259" key="3">
    <source>
        <dbReference type="Pfam" id="PF02371"/>
    </source>
</evidence>
<evidence type="ECO:0000259" key="2">
    <source>
        <dbReference type="Pfam" id="PF01548"/>
    </source>
</evidence>
<evidence type="ECO:0000256" key="1">
    <source>
        <dbReference type="SAM" id="Coils"/>
    </source>
</evidence>
<gene>
    <name evidence="4" type="ORF">PPSIR1_37964</name>
    <name evidence="5" type="ORF">PPSIR1_39480</name>
</gene>
<dbReference type="EMBL" id="ABCS01000046">
    <property type="protein sequence ID" value="EDM77426.1"/>
    <property type="molecule type" value="Genomic_DNA"/>
</dbReference>
<proteinExistence type="predicted"/>
<comment type="caution">
    <text evidence="5">The sequence shown here is derived from an EMBL/GenBank/DDBJ whole genome shotgun (WGS) entry which is preliminary data.</text>
</comment>
<sequence length="413" mass="46865">MDPLHKNCAGLDVHKRNIVACVRTQRGAKVSNEVKTFGTNTDDLVDLFDWLASLEVEEVVMESTGVYWKPVWKVLECGFKLHLANAHEVKNVPGRKTDVKDAQWLAELMAHGLLRPSYVPDLDQQELRELTRTARMLARERARYKQRIQKHLEACNIKLGNVISNVMGKSGRRIIEALADGKIIDPAELADLSEGSIYANKWLALAKSLKGTLRPHDRFMLASELRMYDAMQKELDQIRARIEEVLPRPFDEAVEWLVAIPGFSRETATEVLAQIGTDMSHFPSADHLVSWACLCPKADSTAGKARSTRTRKGSSWLKPILIQTAWSAVRTKNSRLCRYFNGIKRRRGPKKAIVATAAKLLRIIYALLRDGVIYEERVASEDIKEQERRQRRQLLRLHRQAKALGYSLSPAVI</sequence>
<feature type="domain" description="Transposase IS110-like N-terminal" evidence="2">
    <location>
        <begin position="9"/>
        <end position="155"/>
    </location>
</feature>
<evidence type="ECO:0000313" key="4">
    <source>
        <dbReference type="EMBL" id="EDM77426.1"/>
    </source>
</evidence>
<dbReference type="EMBL" id="ABCS01000003">
    <property type="protein sequence ID" value="EDM81405.1"/>
    <property type="molecule type" value="Genomic_DNA"/>
</dbReference>
<dbReference type="PANTHER" id="PTHR33055">
    <property type="entry name" value="TRANSPOSASE FOR INSERTION SEQUENCE ELEMENT IS1111A"/>
    <property type="match status" value="1"/>
</dbReference>
<keyword evidence="6" id="KW-1185">Reference proteome</keyword>
<feature type="coiled-coil region" evidence="1">
    <location>
        <begin position="127"/>
        <end position="154"/>
    </location>
</feature>
<dbReference type="NCBIfam" id="NF033542">
    <property type="entry name" value="transpos_IS110"/>
    <property type="match status" value="1"/>
</dbReference>
<dbReference type="InterPro" id="IPR002525">
    <property type="entry name" value="Transp_IS110-like_N"/>
</dbReference>
<dbReference type="InterPro" id="IPR047650">
    <property type="entry name" value="Transpos_IS110"/>
</dbReference>
<dbReference type="Pfam" id="PF01548">
    <property type="entry name" value="DEDD_Tnp_IS110"/>
    <property type="match status" value="1"/>
</dbReference>
<dbReference type="STRING" id="391625.PPSIR1_37964"/>
<name>A6FY26_9BACT</name>
<feature type="domain" description="Transposase IS116/IS110/IS902 C-terminal" evidence="3">
    <location>
        <begin position="257"/>
        <end position="336"/>
    </location>
</feature>
<dbReference type="Proteomes" id="UP000005801">
    <property type="component" value="Unassembled WGS sequence"/>
</dbReference>